<accession>A0A3T0T483</accession>
<protein>
    <submittedName>
        <fullName evidence="2">DUF3800 domain-containing protein</fullName>
    </submittedName>
</protein>
<sequence length="323" mass="36166">MFPRRWFQGGNRLLLCHIDESGDEAALRTSTDPPVLVIAGLVVEHRMAKSLIWRFLQIKKKYNTSLSADDAKLSDVIRFEMKGSELRKDIRSGSRRPRRRAFGVLDDVLELLEEHHVTIVGDVSVKGEKPLRRWVYSDSIAWITEQFEVALRAAETPGQVILDARTKSKNVPSVHRITTKRFKSGGDSFPHLVESPLFGHSDAHVVLQLSDIVVSALLFPMACAGYCSSLLDNVHITPEFEAVRLRYGARLRLLEHRYLGPAGERAGGVRVTDHMNRQPTLGLYQEVPFSYRGRAFASSSADTSDDPGSVETTGRSEEQGESR</sequence>
<reference evidence="2 3" key="1">
    <citation type="submission" date="2018-03" db="EMBL/GenBank/DDBJ databases">
        <title>Bacteriophage NCPPB3778 and a type I-E CRISPR drive the evolution of the US Biological Select Agent, Rathayibacter toxicus.</title>
        <authorList>
            <person name="Davis E.W.II."/>
            <person name="Tabima J.F."/>
            <person name="Weisberg A.J."/>
            <person name="Dantas Lopes L."/>
            <person name="Wiseman M.S."/>
            <person name="Wiseman M.S."/>
            <person name="Pupko T."/>
            <person name="Belcher M.S."/>
            <person name="Sechler A.J."/>
            <person name="Tancos M.A."/>
            <person name="Schroeder B.K."/>
            <person name="Murray T.D."/>
            <person name="Luster D.G."/>
            <person name="Schneider W.L."/>
            <person name="Rogers E."/>
            <person name="Andreote F.D."/>
            <person name="Grunwald N.J."/>
            <person name="Putnam M.L."/>
            <person name="Chang J.H."/>
        </authorList>
    </citation>
    <scope>NUCLEOTIDE SEQUENCE [LARGE SCALE GENOMIC DNA]</scope>
    <source>
        <strain evidence="2 3">DSM 15932</strain>
    </source>
</reference>
<evidence type="ECO:0000256" key="1">
    <source>
        <dbReference type="SAM" id="MobiDB-lite"/>
    </source>
</evidence>
<dbReference type="Pfam" id="PF12686">
    <property type="entry name" value="DUF3800"/>
    <property type="match status" value="1"/>
</dbReference>
<dbReference type="EMBL" id="CP028137">
    <property type="protein sequence ID" value="AZZ53416.1"/>
    <property type="molecule type" value="Genomic_DNA"/>
</dbReference>
<evidence type="ECO:0000313" key="2">
    <source>
        <dbReference type="EMBL" id="AZZ53416.1"/>
    </source>
</evidence>
<organism evidence="2 3">
    <name type="scientific">Rathayibacter festucae DSM 15932</name>
    <dbReference type="NCBI Taxonomy" id="1328866"/>
    <lineage>
        <taxon>Bacteria</taxon>
        <taxon>Bacillati</taxon>
        <taxon>Actinomycetota</taxon>
        <taxon>Actinomycetes</taxon>
        <taxon>Micrococcales</taxon>
        <taxon>Microbacteriaceae</taxon>
        <taxon>Rathayibacter</taxon>
    </lineage>
</organism>
<dbReference type="AlphaFoldDB" id="A0A3T0T483"/>
<proteinExistence type="predicted"/>
<feature type="compositionally biased region" description="Basic and acidic residues" evidence="1">
    <location>
        <begin position="314"/>
        <end position="323"/>
    </location>
</feature>
<evidence type="ECO:0000313" key="3">
    <source>
        <dbReference type="Proteomes" id="UP000285317"/>
    </source>
</evidence>
<gene>
    <name evidence="2" type="ORF">C1I64_16150</name>
</gene>
<dbReference type="InterPro" id="IPR024524">
    <property type="entry name" value="DUF3800"/>
</dbReference>
<dbReference type="Proteomes" id="UP000285317">
    <property type="component" value="Chromosome"/>
</dbReference>
<feature type="region of interest" description="Disordered" evidence="1">
    <location>
        <begin position="297"/>
        <end position="323"/>
    </location>
</feature>
<dbReference type="KEGG" id="rfs:C1I64_16150"/>
<name>A0A3T0T483_9MICO</name>